<sequence length="118" mass="12863">MTIDASRIPVYRRPSRRQLMKTLRKLKNMLPPVSSNSEPGGDTTEDVADFLERLVDFCVSPDCAMAPESVPALQEQRQPDSQDSESAVPQADELTCVSSAAVSDLTELLCDLGPVRLG</sequence>
<reference evidence="2 3" key="1">
    <citation type="submission" date="2017-06" db="EMBL/GenBank/DDBJ databases">
        <title>A platform for efficient transgenesis in Macrostomum lignano, a flatworm model organism for stem cell research.</title>
        <authorList>
            <person name="Berezikov E."/>
        </authorList>
    </citation>
    <scope>NUCLEOTIDE SEQUENCE [LARGE SCALE GENOMIC DNA]</scope>
    <source>
        <strain evidence="2">DV1</strain>
        <tissue evidence="2">Whole organism</tissue>
    </source>
</reference>
<feature type="compositionally biased region" description="Polar residues" evidence="1">
    <location>
        <begin position="75"/>
        <end position="87"/>
    </location>
</feature>
<dbReference type="AlphaFoldDB" id="A0A267EBH8"/>
<dbReference type="Proteomes" id="UP000215902">
    <property type="component" value="Unassembled WGS sequence"/>
</dbReference>
<name>A0A267EBH8_9PLAT</name>
<evidence type="ECO:0000313" key="3">
    <source>
        <dbReference type="Proteomes" id="UP000215902"/>
    </source>
</evidence>
<gene>
    <name evidence="2" type="ORF">BOX15_Mlig019337g1</name>
</gene>
<keyword evidence="3" id="KW-1185">Reference proteome</keyword>
<evidence type="ECO:0000256" key="1">
    <source>
        <dbReference type="SAM" id="MobiDB-lite"/>
    </source>
</evidence>
<accession>A0A267EBH8</accession>
<proteinExistence type="predicted"/>
<feature type="region of interest" description="Disordered" evidence="1">
    <location>
        <begin position="69"/>
        <end position="92"/>
    </location>
</feature>
<protein>
    <submittedName>
        <fullName evidence="2">Uncharacterized protein</fullName>
    </submittedName>
</protein>
<comment type="caution">
    <text evidence="2">The sequence shown here is derived from an EMBL/GenBank/DDBJ whole genome shotgun (WGS) entry which is preliminary data.</text>
</comment>
<dbReference type="EMBL" id="NIVC01002405">
    <property type="protein sequence ID" value="PAA58159.1"/>
    <property type="molecule type" value="Genomic_DNA"/>
</dbReference>
<evidence type="ECO:0000313" key="2">
    <source>
        <dbReference type="EMBL" id="PAA58159.1"/>
    </source>
</evidence>
<organism evidence="2 3">
    <name type="scientific">Macrostomum lignano</name>
    <dbReference type="NCBI Taxonomy" id="282301"/>
    <lineage>
        <taxon>Eukaryota</taxon>
        <taxon>Metazoa</taxon>
        <taxon>Spiralia</taxon>
        <taxon>Lophotrochozoa</taxon>
        <taxon>Platyhelminthes</taxon>
        <taxon>Rhabditophora</taxon>
        <taxon>Macrostomorpha</taxon>
        <taxon>Macrostomida</taxon>
        <taxon>Macrostomidae</taxon>
        <taxon>Macrostomum</taxon>
    </lineage>
</organism>